<gene>
    <name evidence="1" type="ORF">CLFO_15780</name>
</gene>
<protein>
    <submittedName>
        <fullName evidence="1">Uncharacterized protein</fullName>
    </submittedName>
</protein>
<accession>A0AAC9RKV8</accession>
<reference evidence="1 2" key="1">
    <citation type="submission" date="2017-03" db="EMBL/GenBank/DDBJ databases">
        <title>Complete sequence of Clostridium formicaceticum DSM 92.</title>
        <authorList>
            <person name="Poehlein A."/>
            <person name="Karl M."/>
            <person name="Bengelsdorf F.R."/>
            <person name="Duerre P."/>
            <person name="Daniel R."/>
        </authorList>
    </citation>
    <scope>NUCLEOTIDE SEQUENCE [LARGE SCALE GENOMIC DNA]</scope>
    <source>
        <strain evidence="1 2">DSM 92</strain>
    </source>
</reference>
<evidence type="ECO:0000313" key="2">
    <source>
        <dbReference type="Proteomes" id="UP000192478"/>
    </source>
</evidence>
<sequence length="54" mass="6528">MDDTLKFCEQMALLNQLRNKKLVTAYEYDKIKRYIKKKYKIGIYGMELYPNTDS</sequence>
<dbReference type="RefSeq" id="WP_156778797.1">
    <property type="nucleotide sequence ID" value="NZ_CP017603.1"/>
</dbReference>
<name>A0AAC9RKV8_9CLOT</name>
<dbReference type="Proteomes" id="UP000192478">
    <property type="component" value="Chromosome"/>
</dbReference>
<organism evidence="1 2">
    <name type="scientific">Clostridium formicaceticum</name>
    <dbReference type="NCBI Taxonomy" id="1497"/>
    <lineage>
        <taxon>Bacteria</taxon>
        <taxon>Bacillati</taxon>
        <taxon>Bacillota</taxon>
        <taxon>Clostridia</taxon>
        <taxon>Eubacteriales</taxon>
        <taxon>Clostridiaceae</taxon>
        <taxon>Clostridium</taxon>
    </lineage>
</organism>
<evidence type="ECO:0000313" key="1">
    <source>
        <dbReference type="EMBL" id="ARE87190.1"/>
    </source>
</evidence>
<proteinExistence type="predicted"/>
<dbReference type="AlphaFoldDB" id="A0AAC9RKV8"/>
<dbReference type="EMBL" id="CP020559">
    <property type="protein sequence ID" value="ARE87190.1"/>
    <property type="molecule type" value="Genomic_DNA"/>
</dbReference>